<accession>A0A150PQ62</accession>
<dbReference type="InterPro" id="IPR043519">
    <property type="entry name" value="NT_sf"/>
</dbReference>
<organism evidence="1 2">
    <name type="scientific">Sorangium cellulosum</name>
    <name type="common">Polyangium cellulosum</name>
    <dbReference type="NCBI Taxonomy" id="56"/>
    <lineage>
        <taxon>Bacteria</taxon>
        <taxon>Pseudomonadati</taxon>
        <taxon>Myxococcota</taxon>
        <taxon>Polyangia</taxon>
        <taxon>Polyangiales</taxon>
        <taxon>Polyangiaceae</taxon>
        <taxon>Sorangium</taxon>
    </lineage>
</organism>
<proteinExistence type="predicted"/>
<dbReference type="EMBL" id="JELX01001742">
    <property type="protein sequence ID" value="KYF57871.1"/>
    <property type="molecule type" value="Genomic_DNA"/>
</dbReference>
<dbReference type="Pfam" id="PF18144">
    <property type="entry name" value="SMODS"/>
    <property type="match status" value="1"/>
</dbReference>
<evidence type="ECO:0000313" key="2">
    <source>
        <dbReference type="Proteomes" id="UP000075604"/>
    </source>
</evidence>
<evidence type="ECO:0008006" key="3">
    <source>
        <dbReference type="Google" id="ProtNLM"/>
    </source>
</evidence>
<dbReference type="AlphaFoldDB" id="A0A150PQ62"/>
<name>A0A150PQ62_SORCE</name>
<dbReference type="SUPFAM" id="SSF81301">
    <property type="entry name" value="Nucleotidyltransferase"/>
    <property type="match status" value="1"/>
</dbReference>
<dbReference type="Proteomes" id="UP000075604">
    <property type="component" value="Unassembled WGS sequence"/>
</dbReference>
<dbReference type="NCBIfam" id="NF041116">
    <property type="entry name" value="CBASS_cyclase_a"/>
    <property type="match status" value="1"/>
</dbReference>
<sequence>MGKLSTHSASHRWLMAFVDWIKPEEATEEAICAQAGEIRDRIGAKASHDGLVVRSMPWSGSFAKKTGLRRHMRGDHEVEGQDVDLSFVISPQTSDGEDIESLLDRFERYARESYPNTCRNPTKSSVRLDFKRTKLSYDLVPMLAVEGDDEAQVLLRSDGERRRTSVQRHIDFVRRRTAKSNELEGRVKFNEGVRLVKWWRELRQSRSEILDDVPTMLIDLLCAKAFDAHGVDETYTETLSRWFGQIAHLVRTRKRVDFTDFRGPANHAGSGLWSVLDPVNSENNVVPPAWGNLHLQELEGWFEDARDGMARVIAADTAGDEGEAREELAALFGNALVDHGGAP</sequence>
<reference evidence="1 2" key="1">
    <citation type="submission" date="2014-02" db="EMBL/GenBank/DDBJ databases">
        <title>The small core and large imbalanced accessory genome model reveals a collaborative survival strategy of Sorangium cellulosum strains in nature.</title>
        <authorList>
            <person name="Han K."/>
            <person name="Peng R."/>
            <person name="Blom J."/>
            <person name="Li Y.-Z."/>
        </authorList>
    </citation>
    <scope>NUCLEOTIDE SEQUENCE [LARGE SCALE GENOMIC DNA]</scope>
    <source>
        <strain evidence="1 2">So0157-18</strain>
    </source>
</reference>
<evidence type="ECO:0000313" key="1">
    <source>
        <dbReference type="EMBL" id="KYF57871.1"/>
    </source>
</evidence>
<gene>
    <name evidence="1" type="ORF">BE04_20350</name>
</gene>
<comment type="caution">
    <text evidence="1">The sequence shown here is derived from an EMBL/GenBank/DDBJ whole genome shotgun (WGS) entry which is preliminary data.</text>
</comment>
<dbReference type="InterPro" id="IPR053445">
    <property type="entry name" value="CBASS_cN_synthase"/>
</dbReference>
<protein>
    <recommendedName>
        <fullName evidence="3">Nucleotidyltransferase</fullName>
    </recommendedName>
</protein>